<dbReference type="PANTHER" id="PTHR42734:SF17">
    <property type="entry name" value="METAL TRANSPORT SYSTEM ATP-BINDING PROTEIN TM_0124-RELATED"/>
    <property type="match status" value="1"/>
</dbReference>
<name>A0A1J0KRF0_9GAMM</name>
<dbReference type="PROSITE" id="PS50893">
    <property type="entry name" value="ABC_TRANSPORTER_2"/>
    <property type="match status" value="1"/>
</dbReference>
<dbReference type="InterPro" id="IPR003593">
    <property type="entry name" value="AAA+_ATPase"/>
</dbReference>
<evidence type="ECO:0000256" key="4">
    <source>
        <dbReference type="ARBA" id="ARBA00022840"/>
    </source>
</evidence>
<dbReference type="STRING" id="1542390.KX01_454"/>
<evidence type="ECO:0000256" key="3">
    <source>
        <dbReference type="ARBA" id="ARBA00022741"/>
    </source>
</evidence>
<dbReference type="KEGG" id="frc:KX01_454"/>
<evidence type="ECO:0000259" key="5">
    <source>
        <dbReference type="PROSITE" id="PS50893"/>
    </source>
</evidence>
<dbReference type="SMART" id="SM00382">
    <property type="entry name" value="AAA"/>
    <property type="match status" value="1"/>
</dbReference>
<gene>
    <name evidence="6" type="ORF">KX01_454</name>
</gene>
<organism evidence="6 7">
    <name type="scientific">Francisella frigiditurris</name>
    <dbReference type="NCBI Taxonomy" id="1542390"/>
    <lineage>
        <taxon>Bacteria</taxon>
        <taxon>Pseudomonadati</taxon>
        <taxon>Pseudomonadota</taxon>
        <taxon>Gammaproteobacteria</taxon>
        <taxon>Thiotrichales</taxon>
        <taxon>Francisellaceae</taxon>
        <taxon>Francisella</taxon>
    </lineage>
</organism>
<dbReference type="Gene3D" id="3.40.50.300">
    <property type="entry name" value="P-loop containing nucleotide triphosphate hydrolases"/>
    <property type="match status" value="1"/>
</dbReference>
<dbReference type="EMBL" id="CP009654">
    <property type="protein sequence ID" value="APC96287.1"/>
    <property type="molecule type" value="Genomic_DNA"/>
</dbReference>
<feature type="domain" description="ABC transporter" evidence="5">
    <location>
        <begin position="2"/>
        <end position="227"/>
    </location>
</feature>
<dbReference type="AlphaFoldDB" id="A0A1J0KRF0"/>
<sequence length="227" mass="26067">MIKCSNLIIGYKNDPISNPLNLNIPANKWVGIVGKNGVGKSTLFKTLLGKIPPISGEILINGKKQIDTNLISYIPQEREINYEEKTSGLTLIKYSYKANYFGLPLFNKKFKEKLEYLIKLTQISEYVKRPFKELSGGQKKRIYLVQALINDPRILLLDEPLSDLDPEAKQQFIACLKEVHEKENITLLMISHDMKEISDQLDAFIHFKNKTCHYCDEFPCLQEDICV</sequence>
<keyword evidence="3" id="KW-0547">Nucleotide-binding</keyword>
<dbReference type="PANTHER" id="PTHR42734">
    <property type="entry name" value="METAL TRANSPORT SYSTEM ATP-BINDING PROTEIN TM_0124-RELATED"/>
    <property type="match status" value="1"/>
</dbReference>
<dbReference type="RefSeq" id="WP_071663442.1">
    <property type="nucleotide sequence ID" value="NZ_CP009654.1"/>
</dbReference>
<comment type="similarity">
    <text evidence="1">Belongs to the ABC transporter superfamily.</text>
</comment>
<keyword evidence="4" id="KW-0067">ATP-binding</keyword>
<dbReference type="Pfam" id="PF00005">
    <property type="entry name" value="ABC_tran"/>
    <property type="match status" value="1"/>
</dbReference>
<dbReference type="Proteomes" id="UP000182521">
    <property type="component" value="Chromosome"/>
</dbReference>
<reference evidence="7" key="1">
    <citation type="submission" date="2014-10" db="EMBL/GenBank/DDBJ databases">
        <authorList>
            <person name="Kuske C.R."/>
            <person name="Challacombe J.F."/>
            <person name="Daligault H.E."/>
            <person name="Davenport K.W."/>
            <person name="Johnson S.L."/>
            <person name="Siddaramappa S."/>
            <person name="Petersen J.M."/>
        </authorList>
    </citation>
    <scope>NUCLEOTIDE SEQUENCE [LARGE SCALE GENOMIC DNA]</scope>
    <source>
        <strain evidence="7">CA97-1460</strain>
    </source>
</reference>
<protein>
    <submittedName>
        <fullName evidence="6">ABC transporter family protein</fullName>
    </submittedName>
</protein>
<dbReference type="GO" id="GO:0005524">
    <property type="term" value="F:ATP binding"/>
    <property type="evidence" value="ECO:0007669"/>
    <property type="project" value="UniProtKB-KW"/>
</dbReference>
<evidence type="ECO:0000256" key="1">
    <source>
        <dbReference type="ARBA" id="ARBA00005417"/>
    </source>
</evidence>
<dbReference type="InterPro" id="IPR003439">
    <property type="entry name" value="ABC_transporter-like_ATP-bd"/>
</dbReference>
<keyword evidence="7" id="KW-1185">Reference proteome</keyword>
<evidence type="ECO:0000313" key="6">
    <source>
        <dbReference type="EMBL" id="APC96287.1"/>
    </source>
</evidence>
<accession>A0A1J0KRF0</accession>
<proteinExistence type="inferred from homology"/>
<dbReference type="InterPro" id="IPR050153">
    <property type="entry name" value="Metal_Ion_Import_ABC"/>
</dbReference>
<dbReference type="InterPro" id="IPR027417">
    <property type="entry name" value="P-loop_NTPase"/>
</dbReference>
<dbReference type="OrthoDB" id="9780942at2"/>
<keyword evidence="2" id="KW-0813">Transport</keyword>
<dbReference type="SUPFAM" id="SSF52540">
    <property type="entry name" value="P-loop containing nucleoside triphosphate hydrolases"/>
    <property type="match status" value="1"/>
</dbReference>
<evidence type="ECO:0000313" key="7">
    <source>
        <dbReference type="Proteomes" id="UP000182521"/>
    </source>
</evidence>
<dbReference type="GO" id="GO:0016887">
    <property type="term" value="F:ATP hydrolysis activity"/>
    <property type="evidence" value="ECO:0007669"/>
    <property type="project" value="InterPro"/>
</dbReference>
<evidence type="ECO:0000256" key="2">
    <source>
        <dbReference type="ARBA" id="ARBA00022448"/>
    </source>
</evidence>